<keyword evidence="5" id="KW-1185">Reference proteome</keyword>
<protein>
    <submittedName>
        <fullName evidence="4">Response regulator</fullName>
    </submittedName>
</protein>
<gene>
    <name evidence="4" type="ORF">NRP21_09860</name>
</gene>
<dbReference type="PROSITE" id="PS50110">
    <property type="entry name" value="RESPONSE_REGULATORY"/>
    <property type="match status" value="1"/>
</dbReference>
<dbReference type="PANTHER" id="PTHR44591">
    <property type="entry name" value="STRESS RESPONSE REGULATOR PROTEIN 1"/>
    <property type="match status" value="1"/>
</dbReference>
<feature type="modified residue" description="4-aspartylphosphate" evidence="2">
    <location>
        <position position="53"/>
    </location>
</feature>
<evidence type="ECO:0000256" key="1">
    <source>
        <dbReference type="ARBA" id="ARBA00022553"/>
    </source>
</evidence>
<dbReference type="SUPFAM" id="SSF52172">
    <property type="entry name" value="CheY-like"/>
    <property type="match status" value="1"/>
</dbReference>
<reference evidence="4 5" key="1">
    <citation type="submission" date="2022-06" db="EMBL/GenBank/DDBJ databases">
        <title>Roseomonas CN29.</title>
        <authorList>
            <person name="Cheng Y."/>
            <person name="He X."/>
        </authorList>
    </citation>
    <scope>NUCLEOTIDE SEQUENCE [LARGE SCALE GENOMIC DNA]</scope>
    <source>
        <strain evidence="4 5">CN29</strain>
    </source>
</reference>
<dbReference type="EMBL" id="JANJOU010000007">
    <property type="protein sequence ID" value="MCR0982352.1"/>
    <property type="molecule type" value="Genomic_DNA"/>
</dbReference>
<dbReference type="PANTHER" id="PTHR44591:SF25">
    <property type="entry name" value="CHEMOTAXIS TWO-COMPONENT RESPONSE REGULATOR"/>
    <property type="match status" value="1"/>
</dbReference>
<organism evidence="4 5">
    <name type="scientific">Roseomonas populi</name>
    <dbReference type="NCBI Taxonomy" id="3121582"/>
    <lineage>
        <taxon>Bacteria</taxon>
        <taxon>Pseudomonadati</taxon>
        <taxon>Pseudomonadota</taxon>
        <taxon>Alphaproteobacteria</taxon>
        <taxon>Acetobacterales</taxon>
        <taxon>Roseomonadaceae</taxon>
        <taxon>Roseomonas</taxon>
    </lineage>
</organism>
<dbReference type="Proteomes" id="UP001524642">
    <property type="component" value="Unassembled WGS sequence"/>
</dbReference>
<dbReference type="InterPro" id="IPR001789">
    <property type="entry name" value="Sig_transdc_resp-reg_receiver"/>
</dbReference>
<dbReference type="InterPro" id="IPR011006">
    <property type="entry name" value="CheY-like_superfamily"/>
</dbReference>
<keyword evidence="1 2" id="KW-0597">Phosphoprotein</keyword>
<proteinExistence type="predicted"/>
<dbReference type="RefSeq" id="WP_257716023.1">
    <property type="nucleotide sequence ID" value="NZ_JANJOU010000007.1"/>
</dbReference>
<evidence type="ECO:0000256" key="2">
    <source>
        <dbReference type="PROSITE-ProRule" id="PRU00169"/>
    </source>
</evidence>
<evidence type="ECO:0000259" key="3">
    <source>
        <dbReference type="PROSITE" id="PS50110"/>
    </source>
</evidence>
<comment type="caution">
    <text evidence="4">The sequence shown here is derived from an EMBL/GenBank/DDBJ whole genome shotgun (WGS) entry which is preliminary data.</text>
</comment>
<name>A0ABT1X5B4_9PROT</name>
<dbReference type="SMART" id="SM00448">
    <property type="entry name" value="REC"/>
    <property type="match status" value="1"/>
</dbReference>
<dbReference type="InterPro" id="IPR050595">
    <property type="entry name" value="Bact_response_regulator"/>
</dbReference>
<accession>A0ABT1X5B4</accession>
<evidence type="ECO:0000313" key="4">
    <source>
        <dbReference type="EMBL" id="MCR0982352.1"/>
    </source>
</evidence>
<evidence type="ECO:0000313" key="5">
    <source>
        <dbReference type="Proteomes" id="UP001524642"/>
    </source>
</evidence>
<sequence length="124" mass="13649">MRDHLIAIVDDDDSVRVALTSLARSAGLRARAYASANAFLAEDLSPFDCVVSDIQMPELSGFDLLRAVRSRRAELPVILITAFPDERVRQRAMGGGARFFLEKPCDPNVLITRLTDAMEEESGP</sequence>
<feature type="domain" description="Response regulatory" evidence="3">
    <location>
        <begin position="5"/>
        <end position="118"/>
    </location>
</feature>
<dbReference type="Pfam" id="PF00072">
    <property type="entry name" value="Response_reg"/>
    <property type="match status" value="1"/>
</dbReference>
<dbReference type="Gene3D" id="3.40.50.2300">
    <property type="match status" value="1"/>
</dbReference>